<accession>A0AA35T547</accession>
<dbReference type="GO" id="GO:0005634">
    <property type="term" value="C:nucleus"/>
    <property type="evidence" value="ECO:0007669"/>
    <property type="project" value="TreeGrafter"/>
</dbReference>
<evidence type="ECO:0000313" key="2">
    <source>
        <dbReference type="Proteomes" id="UP001174909"/>
    </source>
</evidence>
<sequence length="185" mass="21089">MSSIAIPGAVFSSLVFHLKNAPSDSEGFLYGGMRTHHVENITDTQSSGTREEKKLYVESFVCFPERFKFYDHYGRPHTERIKALLGDDMKRVIGWFSCRRNSTNRPSMREKVVHRRLTSCLTGVPCEGIVLYSRSAHVCVHYCEIWMHCIDIHSKLQGCGVRYLFPLASAYTTTYTYSSSSLVCV</sequence>
<dbReference type="EMBL" id="CASHTH010003189">
    <property type="protein sequence ID" value="CAI8041434.1"/>
    <property type="molecule type" value="Genomic_DNA"/>
</dbReference>
<dbReference type="GO" id="GO:0070536">
    <property type="term" value="P:protein K63-linked deubiquitination"/>
    <property type="evidence" value="ECO:0007669"/>
    <property type="project" value="TreeGrafter"/>
</dbReference>
<comment type="caution">
    <text evidence="1">The sequence shown here is derived from an EMBL/GenBank/DDBJ whole genome shotgun (WGS) entry which is preliminary data.</text>
</comment>
<dbReference type="GO" id="GO:0008608">
    <property type="term" value="P:attachment of spindle microtubules to kinetochore"/>
    <property type="evidence" value="ECO:0007669"/>
    <property type="project" value="TreeGrafter"/>
</dbReference>
<dbReference type="AlphaFoldDB" id="A0AA35T547"/>
<dbReference type="Proteomes" id="UP001174909">
    <property type="component" value="Unassembled WGS sequence"/>
</dbReference>
<dbReference type="PRINTS" id="PR02051">
    <property type="entry name" value="PROTEINF175"/>
</dbReference>
<reference evidence="1" key="1">
    <citation type="submission" date="2023-03" db="EMBL/GenBank/DDBJ databases">
        <authorList>
            <person name="Steffen K."/>
            <person name="Cardenas P."/>
        </authorList>
    </citation>
    <scope>NUCLEOTIDE SEQUENCE</scope>
</reference>
<dbReference type="InterPro" id="IPR023238">
    <property type="entry name" value="FAM175"/>
</dbReference>
<organism evidence="1 2">
    <name type="scientific">Geodia barretti</name>
    <name type="common">Barrett's horny sponge</name>
    <dbReference type="NCBI Taxonomy" id="519541"/>
    <lineage>
        <taxon>Eukaryota</taxon>
        <taxon>Metazoa</taxon>
        <taxon>Porifera</taxon>
        <taxon>Demospongiae</taxon>
        <taxon>Heteroscleromorpha</taxon>
        <taxon>Tetractinellida</taxon>
        <taxon>Astrophorina</taxon>
        <taxon>Geodiidae</taxon>
        <taxon>Geodia</taxon>
    </lineage>
</organism>
<name>A0AA35T547_GEOBA</name>
<proteinExistence type="predicted"/>
<dbReference type="Pfam" id="PF21125">
    <property type="entry name" value="MPN_2A_DUB_like"/>
    <property type="match status" value="1"/>
</dbReference>
<dbReference type="GO" id="GO:0031593">
    <property type="term" value="F:polyubiquitin modification-dependent protein binding"/>
    <property type="evidence" value="ECO:0007669"/>
    <property type="project" value="TreeGrafter"/>
</dbReference>
<keyword evidence="2" id="KW-1185">Reference proteome</keyword>
<protein>
    <submittedName>
        <fullName evidence="1">BRISC complex subunit Abraxas 2</fullName>
    </submittedName>
</protein>
<dbReference type="GO" id="GO:0090307">
    <property type="term" value="P:mitotic spindle assembly"/>
    <property type="evidence" value="ECO:0007669"/>
    <property type="project" value="TreeGrafter"/>
</dbReference>
<dbReference type="GO" id="GO:0008017">
    <property type="term" value="F:microtubule binding"/>
    <property type="evidence" value="ECO:0007669"/>
    <property type="project" value="TreeGrafter"/>
</dbReference>
<dbReference type="PANTHER" id="PTHR31728">
    <property type="entry name" value="ABRAXAS FAMILY MEMBER"/>
    <property type="match status" value="1"/>
</dbReference>
<gene>
    <name evidence="1" type="ORF">GBAR_LOCUS23047</name>
</gene>
<evidence type="ECO:0000313" key="1">
    <source>
        <dbReference type="EMBL" id="CAI8041434.1"/>
    </source>
</evidence>
<dbReference type="PANTHER" id="PTHR31728:SF5">
    <property type="entry name" value="OS07G0540200 PROTEIN"/>
    <property type="match status" value="1"/>
</dbReference>